<dbReference type="GO" id="GO:0042765">
    <property type="term" value="C:GPI-anchor transamidase complex"/>
    <property type="evidence" value="ECO:0007669"/>
    <property type="project" value="InterPro"/>
</dbReference>
<reference evidence="12" key="1">
    <citation type="submission" date="2021-05" db="EMBL/GenBank/DDBJ databases">
        <authorList>
            <person name="Alioto T."/>
            <person name="Alioto T."/>
            <person name="Gomez Garrido J."/>
        </authorList>
    </citation>
    <scope>NUCLEOTIDE SEQUENCE</scope>
</reference>
<comment type="subcellular location">
    <subcellularLocation>
        <location evidence="1">Endoplasmic reticulum membrane</location>
        <topology evidence="1">Multi-pass membrane protein</topology>
    </subcellularLocation>
</comment>
<dbReference type="AlphaFoldDB" id="A0A8D8RB64"/>
<keyword evidence="7 11" id="KW-1133">Transmembrane helix</keyword>
<evidence type="ECO:0000256" key="11">
    <source>
        <dbReference type="SAM" id="Phobius"/>
    </source>
</evidence>
<dbReference type="GO" id="GO:0016255">
    <property type="term" value="P:attachment of GPI anchor to protein"/>
    <property type="evidence" value="ECO:0007669"/>
    <property type="project" value="InterPro"/>
</dbReference>
<dbReference type="GO" id="GO:0006506">
    <property type="term" value="P:GPI anchor biosynthetic process"/>
    <property type="evidence" value="ECO:0007669"/>
    <property type="project" value="UniProtKB-UniPathway"/>
</dbReference>
<feature type="region of interest" description="Disordered" evidence="10">
    <location>
        <begin position="192"/>
        <end position="217"/>
    </location>
</feature>
<evidence type="ECO:0000256" key="10">
    <source>
        <dbReference type="SAM" id="MobiDB-lite"/>
    </source>
</evidence>
<evidence type="ECO:0000256" key="4">
    <source>
        <dbReference type="ARBA" id="ARBA00022502"/>
    </source>
</evidence>
<sequence length="575" mass="64677">MMDTKSEKDIKDKEKKDEDLRMSAAMVFFAILFVAGVPLWWHLTTVERVDLPSARIEKLNQTLTFVTTNISIISEDDKQSETLAKALSTALQDSSILKYNMKVGSAPQDKSLSPEVLESIPGFHPSSPGVYQLVLCPQLESNRVLFGSHRTVYFSKSVDIPTLSRAVTDHLLQEHLLLQAKDAITPPDLAEHNATATAQRSQKKSQSKQSQQQDPAHLRRVRLSSEFDLILTAIVPDPDRIKLEWDFQLATKGYLEPLFNQLSNMSKYSVKSQWLYHVDLDQTPSKTKEQTYLISQRQMSHIVSSLEKKLGSYASKNPVIHLVLYVTECSHVPLLFTNNAGVTSLAMISDRWGSIQIVNPQPNENCKQGQAFQPEAHPVMSVFLNDLKQLLGVKNIKTMDNIEVVTHNAALLTDWEIDALYRIRTLEQITSSKLTLSSLIQLLNQISNIVITSEVGDAVTEAVSSVEIALDALTQGQLGIALDLSHVAFNRSEFAFTHPSLLALLYFPDDQKYVQRYAVYIPLFLPVMIPVILSLHAILNWAKKRIPENILKNIHLPCIPDQTQLYDNAEEDNED</sequence>
<dbReference type="EMBL" id="HBUF01339458">
    <property type="protein sequence ID" value="CAG6700507.1"/>
    <property type="molecule type" value="Transcribed_RNA"/>
</dbReference>
<dbReference type="InterPro" id="IPR019540">
    <property type="entry name" value="PtdIno-glycan_biosynth_class_S"/>
</dbReference>
<dbReference type="EMBL" id="HBUF01137475">
    <property type="protein sequence ID" value="CAG6645567.1"/>
    <property type="molecule type" value="Transcribed_RNA"/>
</dbReference>
<keyword evidence="9" id="KW-0325">Glycoprotein</keyword>
<organism evidence="12">
    <name type="scientific">Cacopsylla melanoneura</name>
    <dbReference type="NCBI Taxonomy" id="428564"/>
    <lineage>
        <taxon>Eukaryota</taxon>
        <taxon>Metazoa</taxon>
        <taxon>Ecdysozoa</taxon>
        <taxon>Arthropoda</taxon>
        <taxon>Hexapoda</taxon>
        <taxon>Insecta</taxon>
        <taxon>Pterygota</taxon>
        <taxon>Neoptera</taxon>
        <taxon>Paraneoptera</taxon>
        <taxon>Hemiptera</taxon>
        <taxon>Sternorrhyncha</taxon>
        <taxon>Psylloidea</taxon>
        <taxon>Psyllidae</taxon>
        <taxon>Psyllinae</taxon>
        <taxon>Cacopsylla</taxon>
    </lineage>
</organism>
<keyword evidence="4" id="KW-0337">GPI-anchor biosynthesis</keyword>
<dbReference type="UniPathway" id="UPA00196"/>
<evidence type="ECO:0000256" key="7">
    <source>
        <dbReference type="ARBA" id="ARBA00022989"/>
    </source>
</evidence>
<feature type="transmembrane region" description="Helical" evidence="11">
    <location>
        <begin position="517"/>
        <end position="542"/>
    </location>
</feature>
<keyword evidence="8 11" id="KW-0472">Membrane</keyword>
<comment type="similarity">
    <text evidence="3">Belongs to the PIGS family.</text>
</comment>
<dbReference type="EMBL" id="HBUF01137467">
    <property type="protein sequence ID" value="CAG6645559.1"/>
    <property type="molecule type" value="Transcribed_RNA"/>
</dbReference>
<evidence type="ECO:0000256" key="9">
    <source>
        <dbReference type="ARBA" id="ARBA00023180"/>
    </source>
</evidence>
<dbReference type="PANTHER" id="PTHR21072:SF13">
    <property type="entry name" value="GPI TRANSAMIDASE COMPONENT PIG-S"/>
    <property type="match status" value="1"/>
</dbReference>
<dbReference type="EMBL" id="HBUF01190947">
    <property type="protein sequence ID" value="CAG6658338.1"/>
    <property type="molecule type" value="Transcribed_RNA"/>
</dbReference>
<accession>A0A8D8RB64</accession>
<keyword evidence="5 11" id="KW-0812">Transmembrane</keyword>
<evidence type="ECO:0000256" key="8">
    <source>
        <dbReference type="ARBA" id="ARBA00023136"/>
    </source>
</evidence>
<evidence type="ECO:0000256" key="2">
    <source>
        <dbReference type="ARBA" id="ARBA00004687"/>
    </source>
</evidence>
<dbReference type="Pfam" id="PF10510">
    <property type="entry name" value="PIG-S"/>
    <property type="match status" value="1"/>
</dbReference>
<proteinExistence type="inferred from homology"/>
<feature type="transmembrane region" description="Helical" evidence="11">
    <location>
        <begin position="20"/>
        <end position="41"/>
    </location>
</feature>
<evidence type="ECO:0000256" key="1">
    <source>
        <dbReference type="ARBA" id="ARBA00004477"/>
    </source>
</evidence>
<name>A0A8D8RB64_9HEMI</name>
<dbReference type="EMBL" id="HBUF01137472">
    <property type="protein sequence ID" value="CAG6645564.1"/>
    <property type="molecule type" value="Transcribed_RNA"/>
</dbReference>
<evidence type="ECO:0000256" key="3">
    <source>
        <dbReference type="ARBA" id="ARBA00005316"/>
    </source>
</evidence>
<dbReference type="EMBL" id="HBUF01137471">
    <property type="protein sequence ID" value="CAG6645563.1"/>
    <property type="molecule type" value="Transcribed_RNA"/>
</dbReference>
<dbReference type="EMBL" id="HBUF01137473">
    <property type="protein sequence ID" value="CAG6645565.1"/>
    <property type="molecule type" value="Transcribed_RNA"/>
</dbReference>
<comment type="pathway">
    <text evidence="2">Glycolipid biosynthesis; glycosylphosphatidylinositol-anchor biosynthesis.</text>
</comment>
<evidence type="ECO:0000313" key="12">
    <source>
        <dbReference type="EMBL" id="CAG6645567.1"/>
    </source>
</evidence>
<evidence type="ECO:0000256" key="6">
    <source>
        <dbReference type="ARBA" id="ARBA00022824"/>
    </source>
</evidence>
<dbReference type="PANTHER" id="PTHR21072">
    <property type="entry name" value="GPI TRANSAMIDASE COMPONENT PIG-S"/>
    <property type="match status" value="1"/>
</dbReference>
<dbReference type="EMBL" id="HBUF01137474">
    <property type="protein sequence ID" value="CAG6645566.1"/>
    <property type="molecule type" value="Transcribed_RNA"/>
</dbReference>
<evidence type="ECO:0000256" key="5">
    <source>
        <dbReference type="ARBA" id="ARBA00022692"/>
    </source>
</evidence>
<protein>
    <submittedName>
        <fullName evidence="12">GPI transamidase component PIG-S</fullName>
    </submittedName>
</protein>
<keyword evidence="6" id="KW-0256">Endoplasmic reticulum</keyword>